<keyword evidence="2" id="KW-1185">Reference proteome</keyword>
<organism evidence="1 2">
    <name type="scientific">Parasphaerochaeta coccoides (strain ATCC BAA-1237 / DSM 17374 / SPN1)</name>
    <name type="common">Sphaerochaeta coccoides</name>
    <dbReference type="NCBI Taxonomy" id="760011"/>
    <lineage>
        <taxon>Bacteria</taxon>
        <taxon>Pseudomonadati</taxon>
        <taxon>Spirochaetota</taxon>
        <taxon>Spirochaetia</taxon>
        <taxon>Spirochaetales</taxon>
        <taxon>Sphaerochaetaceae</taxon>
        <taxon>Parasphaerochaeta</taxon>
    </lineage>
</organism>
<name>F4GJ83_PARC1</name>
<reference evidence="2" key="1">
    <citation type="submission" date="2011-04" db="EMBL/GenBank/DDBJ databases">
        <title>The complete genome of Spirochaeta coccoides DSM 17374.</title>
        <authorList>
            <person name="Lucas S."/>
            <person name="Copeland A."/>
            <person name="Lapidus A."/>
            <person name="Bruce D."/>
            <person name="Goodwin L."/>
            <person name="Pitluck S."/>
            <person name="Peters L."/>
            <person name="Kyrpides N."/>
            <person name="Mavromatis K."/>
            <person name="Pagani I."/>
            <person name="Ivanova N."/>
            <person name="Ovchinnikova G."/>
            <person name="Lu M."/>
            <person name="Detter J.C."/>
            <person name="Tapia R."/>
            <person name="Han C."/>
            <person name="Land M."/>
            <person name="Hauser L."/>
            <person name="Markowitz V."/>
            <person name="Cheng J.-F."/>
            <person name="Hugenholtz P."/>
            <person name="Woyke T."/>
            <person name="Wu D."/>
            <person name="Spring S."/>
            <person name="Schroeder M."/>
            <person name="Brambilla E."/>
            <person name="Klenk H.-P."/>
            <person name="Eisen J.A."/>
        </authorList>
    </citation>
    <scope>NUCLEOTIDE SEQUENCE [LARGE SCALE GENOMIC DNA]</scope>
    <source>
        <strain evidence="2">ATCC BAA-1237 / DSM 17374 / SPN1</strain>
    </source>
</reference>
<dbReference type="GO" id="GO:0016787">
    <property type="term" value="F:hydrolase activity"/>
    <property type="evidence" value="ECO:0007669"/>
    <property type="project" value="UniProtKB-ARBA"/>
</dbReference>
<dbReference type="PANTHER" id="PTHR10151">
    <property type="entry name" value="ECTONUCLEOTIDE PYROPHOSPHATASE/PHOSPHODIESTERASE"/>
    <property type="match status" value="1"/>
</dbReference>
<dbReference type="EMBL" id="CP002659">
    <property type="protein sequence ID" value="AEC01723.1"/>
    <property type="molecule type" value="Genomic_DNA"/>
</dbReference>
<dbReference type="PANTHER" id="PTHR10151:SF120">
    <property type="entry name" value="BIS(5'-ADENOSYL)-TRIPHOSPHATASE"/>
    <property type="match status" value="1"/>
</dbReference>
<gene>
    <name evidence="1" type="ordered locus">Spico_0495</name>
</gene>
<evidence type="ECO:0000313" key="1">
    <source>
        <dbReference type="EMBL" id="AEC01723.1"/>
    </source>
</evidence>
<dbReference type="STRING" id="760011.Spico_0495"/>
<evidence type="ECO:0000313" key="2">
    <source>
        <dbReference type="Proteomes" id="UP000007939"/>
    </source>
</evidence>
<protein>
    <submittedName>
        <fullName evidence="1">Type I phosphodiesterase/nucleotide pyrophosphatase</fullName>
    </submittedName>
</protein>
<dbReference type="InterPro" id="IPR017850">
    <property type="entry name" value="Alkaline_phosphatase_core_sf"/>
</dbReference>
<dbReference type="Proteomes" id="UP000007939">
    <property type="component" value="Chromosome"/>
</dbReference>
<dbReference type="Gene3D" id="3.40.720.10">
    <property type="entry name" value="Alkaline Phosphatase, subunit A"/>
    <property type="match status" value="1"/>
</dbReference>
<dbReference type="RefSeq" id="WP_013739119.1">
    <property type="nucleotide sequence ID" value="NC_015436.1"/>
</dbReference>
<dbReference type="AlphaFoldDB" id="F4GJ83"/>
<dbReference type="SUPFAM" id="SSF53649">
    <property type="entry name" value="Alkaline phosphatase-like"/>
    <property type="match status" value="1"/>
</dbReference>
<dbReference type="KEGG" id="scc:Spico_0495"/>
<dbReference type="Pfam" id="PF01663">
    <property type="entry name" value="Phosphodiest"/>
    <property type="match status" value="1"/>
</dbReference>
<sequence length="416" mass="46441">MNEDRHVVYINWDGFAKYYYDIATKRGLIPVLDRLRDQGVFFENAWCGLPAITNPMQTAISSGAYAGKTGNVKLHYDRKIRQVIDQRHENRAENLAQSFWRQGLSVASIHHFTFEENGTYAGDKERPYIATSDSNFIQRFSELYRLLASEKVHTGNTLVELGAPPRFIAVYMDDLDTVGHNNGKLAPAAASEEGRIENVLWRLNQMDSALGIFLEKVSALPICDRLSFFLITDHGMTPFAFSPETKMAYEYLLAVLKDRGYRYEVLVGGQSPDASTDVVLCSAGLSLMLTFTEAMPISQIASLKEELEGKWYVGKVMTGREIAATGSMDFCDLYISPAIPYIFKDAAPAVGATHDSLDDSALRIFSLMWGNGIRKNTTVDTRIRNIDFAPTMAKLLDAEAPAQNEGRLIAEALEEE</sequence>
<dbReference type="InterPro" id="IPR002591">
    <property type="entry name" value="Phosphodiest/P_Trfase"/>
</dbReference>
<proteinExistence type="predicted"/>
<dbReference type="eggNOG" id="COG1524">
    <property type="taxonomic scope" value="Bacteria"/>
</dbReference>
<dbReference type="HOGENOM" id="CLU_660392_0_0_12"/>
<reference evidence="1 2" key="2">
    <citation type="journal article" date="2012" name="Stand. Genomic Sci.">
        <title>Complete genome sequence of the termite hindgut bacterium Spirochaeta coccoides type strain (SPN1(T)), reclassification in the genus Sphaerochaeta as Sphaerochaeta coccoides comb. nov. and emendations of the family Spirochaetaceae and the genus Sphaerochaeta.</title>
        <authorList>
            <person name="Abt B."/>
            <person name="Han C."/>
            <person name="Scheuner C."/>
            <person name="Lu M."/>
            <person name="Lapidus A."/>
            <person name="Nolan M."/>
            <person name="Lucas S."/>
            <person name="Hammon N."/>
            <person name="Deshpande S."/>
            <person name="Cheng J.F."/>
            <person name="Tapia R."/>
            <person name="Goodwin L.A."/>
            <person name="Pitluck S."/>
            <person name="Liolios K."/>
            <person name="Pagani I."/>
            <person name="Ivanova N."/>
            <person name="Mavromatis K."/>
            <person name="Mikhailova N."/>
            <person name="Huntemann M."/>
            <person name="Pati A."/>
            <person name="Chen A."/>
            <person name="Palaniappan K."/>
            <person name="Land M."/>
            <person name="Hauser L."/>
            <person name="Brambilla E.M."/>
            <person name="Rohde M."/>
            <person name="Spring S."/>
            <person name="Gronow S."/>
            <person name="Goker M."/>
            <person name="Woyke T."/>
            <person name="Bristow J."/>
            <person name="Eisen J.A."/>
            <person name="Markowitz V."/>
            <person name="Hugenholtz P."/>
            <person name="Kyrpides N.C."/>
            <person name="Klenk H.P."/>
            <person name="Detter J.C."/>
        </authorList>
    </citation>
    <scope>NUCLEOTIDE SEQUENCE [LARGE SCALE GENOMIC DNA]</scope>
    <source>
        <strain evidence="2">ATCC BAA-1237 / DSM 17374 / SPN1</strain>
    </source>
</reference>
<accession>F4GJ83</accession>